<dbReference type="PANTHER" id="PTHR21716">
    <property type="entry name" value="TRANSMEMBRANE PROTEIN"/>
    <property type="match status" value="1"/>
</dbReference>
<dbReference type="Pfam" id="PF01594">
    <property type="entry name" value="AI-2E_transport"/>
    <property type="match status" value="1"/>
</dbReference>
<dbReference type="GO" id="GO:0055085">
    <property type="term" value="P:transmembrane transport"/>
    <property type="evidence" value="ECO:0007669"/>
    <property type="project" value="TreeGrafter"/>
</dbReference>
<comment type="subcellular location">
    <subcellularLocation>
        <location evidence="1">Membrane</location>
        <topology evidence="1">Multi-pass membrane protein</topology>
    </subcellularLocation>
</comment>
<feature type="transmembrane region" description="Helical" evidence="6">
    <location>
        <begin position="231"/>
        <end position="259"/>
    </location>
</feature>
<feature type="transmembrane region" description="Helical" evidence="6">
    <location>
        <begin position="199"/>
        <end position="219"/>
    </location>
</feature>
<feature type="transmembrane region" description="Helical" evidence="6">
    <location>
        <begin position="266"/>
        <end position="282"/>
    </location>
</feature>
<dbReference type="AlphaFoldDB" id="A0A4V2R5C2"/>
<dbReference type="EMBL" id="SLVM01000001">
    <property type="protein sequence ID" value="TCM88044.1"/>
    <property type="molecule type" value="Genomic_DNA"/>
</dbReference>
<keyword evidence="5 6" id="KW-0472">Membrane</keyword>
<evidence type="ECO:0000256" key="1">
    <source>
        <dbReference type="ARBA" id="ARBA00004141"/>
    </source>
</evidence>
<keyword evidence="8" id="KW-1185">Reference proteome</keyword>
<dbReference type="OrthoDB" id="5792512at2"/>
<evidence type="ECO:0000313" key="7">
    <source>
        <dbReference type="EMBL" id="TCM88044.1"/>
    </source>
</evidence>
<keyword evidence="4 6" id="KW-1133">Transmembrane helix</keyword>
<evidence type="ECO:0000256" key="2">
    <source>
        <dbReference type="ARBA" id="ARBA00009773"/>
    </source>
</evidence>
<comment type="caution">
    <text evidence="7">The sequence shown here is derived from an EMBL/GenBank/DDBJ whole genome shotgun (WGS) entry which is preliminary data.</text>
</comment>
<dbReference type="InterPro" id="IPR002549">
    <property type="entry name" value="AI-2E-like"/>
</dbReference>
<gene>
    <name evidence="7" type="ORF">EV216_10154</name>
</gene>
<protein>
    <submittedName>
        <fullName evidence="7">Putative PurR-regulated permease PerM</fullName>
    </submittedName>
</protein>
<comment type="similarity">
    <text evidence="2">Belongs to the autoinducer-2 exporter (AI-2E) (TC 2.A.86) family.</text>
</comment>
<evidence type="ECO:0000256" key="3">
    <source>
        <dbReference type="ARBA" id="ARBA00022692"/>
    </source>
</evidence>
<evidence type="ECO:0000256" key="4">
    <source>
        <dbReference type="ARBA" id="ARBA00022989"/>
    </source>
</evidence>
<feature type="transmembrane region" description="Helical" evidence="6">
    <location>
        <begin position="55"/>
        <end position="80"/>
    </location>
</feature>
<keyword evidence="3 6" id="KW-0812">Transmembrane</keyword>
<organism evidence="7 8">
    <name type="scientific">Rhodovulum steppense</name>
    <dbReference type="NCBI Taxonomy" id="540251"/>
    <lineage>
        <taxon>Bacteria</taxon>
        <taxon>Pseudomonadati</taxon>
        <taxon>Pseudomonadota</taxon>
        <taxon>Alphaproteobacteria</taxon>
        <taxon>Rhodobacterales</taxon>
        <taxon>Paracoccaceae</taxon>
        <taxon>Rhodovulum</taxon>
    </lineage>
</organism>
<feature type="transmembrane region" description="Helical" evidence="6">
    <location>
        <begin position="141"/>
        <end position="167"/>
    </location>
</feature>
<proteinExistence type="inferred from homology"/>
<dbReference type="PANTHER" id="PTHR21716:SF64">
    <property type="entry name" value="AI-2 TRANSPORT PROTEIN TQSA"/>
    <property type="match status" value="1"/>
</dbReference>
<evidence type="ECO:0000256" key="5">
    <source>
        <dbReference type="ARBA" id="ARBA00023136"/>
    </source>
</evidence>
<feature type="transmembrane region" description="Helical" evidence="6">
    <location>
        <begin position="302"/>
        <end position="335"/>
    </location>
</feature>
<reference evidence="7 8" key="1">
    <citation type="submission" date="2019-03" db="EMBL/GenBank/DDBJ databases">
        <title>Genomic Encyclopedia of Type Strains, Phase IV (KMG-IV): sequencing the most valuable type-strain genomes for metagenomic binning, comparative biology and taxonomic classification.</title>
        <authorList>
            <person name="Goeker M."/>
        </authorList>
    </citation>
    <scope>NUCLEOTIDE SEQUENCE [LARGE SCALE GENOMIC DNA]</scope>
    <source>
        <strain evidence="7 8">DSM 21153</strain>
    </source>
</reference>
<sequence length="366" mass="38590">MALPVREQVTYWGIAAAVFLGLLWFLGNVITPFVIGMAVAYFLDPVADRLERLGLSRAGATVAITAGAVVIFVAVALLVLPTLIQQAISLVNAAPEIARQVQAFLVERFPTLNDNGSPISRTLAGIGDTVQSKGGEVLNGVIASLASIVNVVVLLVLVPVITFYLLLDWDRMVAQVDRLLPLDHAPQVRRLAGEIDRTLAGFIRGQGTVCLILGIYYAAALSLLGLKYGLVVGFTAGIISFIPYVGAIVGGALAIGLALFQFWGEWWFIAGAAAIFVAGQMIEGNVLTPKLVGGSVGLHPVWLIFALAAFGSVFGFVGMLVAVPVAAVLGVMARFGIARYKESRLYRGLAALEDARDGSGKDEDAA</sequence>
<feature type="transmembrane region" description="Helical" evidence="6">
    <location>
        <begin position="12"/>
        <end position="43"/>
    </location>
</feature>
<evidence type="ECO:0000256" key="6">
    <source>
        <dbReference type="SAM" id="Phobius"/>
    </source>
</evidence>
<dbReference type="GO" id="GO:0016020">
    <property type="term" value="C:membrane"/>
    <property type="evidence" value="ECO:0007669"/>
    <property type="project" value="UniProtKB-SubCell"/>
</dbReference>
<evidence type="ECO:0000313" key="8">
    <source>
        <dbReference type="Proteomes" id="UP000295277"/>
    </source>
</evidence>
<dbReference type="RefSeq" id="WP_132693059.1">
    <property type="nucleotide sequence ID" value="NZ_SLVM01000001.1"/>
</dbReference>
<accession>A0A4V2R5C2</accession>
<name>A0A4V2R5C2_9RHOB</name>
<dbReference type="Proteomes" id="UP000295277">
    <property type="component" value="Unassembled WGS sequence"/>
</dbReference>